<gene>
    <name evidence="1" type="ORF">RND81_05G062200</name>
</gene>
<comment type="caution">
    <text evidence="1">The sequence shown here is derived from an EMBL/GenBank/DDBJ whole genome shotgun (WGS) entry which is preliminary data.</text>
</comment>
<sequence length="104" mass="12295">MKIRVVTLLGRSWLHKPYSIPSSLHQLLVMWNGRKYEIIYADVPSVEINFFFVNDRCSNKSVTLRIEESDVPRDGEREEKESSFQIEDLRIKELVEVKIQKSKK</sequence>
<dbReference type="AlphaFoldDB" id="A0AAW1KV09"/>
<accession>A0AAW1KV09</accession>
<proteinExistence type="predicted"/>
<evidence type="ECO:0000313" key="1">
    <source>
        <dbReference type="EMBL" id="KAK9724302.1"/>
    </source>
</evidence>
<protein>
    <submittedName>
        <fullName evidence="1">Uncharacterized protein</fullName>
    </submittedName>
</protein>
<name>A0AAW1KV09_SAPOF</name>
<reference evidence="1" key="1">
    <citation type="submission" date="2024-03" db="EMBL/GenBank/DDBJ databases">
        <title>WGS assembly of Saponaria officinalis var. Norfolk2.</title>
        <authorList>
            <person name="Jenkins J."/>
            <person name="Shu S."/>
            <person name="Grimwood J."/>
            <person name="Barry K."/>
            <person name="Goodstein D."/>
            <person name="Schmutz J."/>
            <person name="Leebens-Mack J."/>
            <person name="Osbourn A."/>
        </authorList>
    </citation>
    <scope>NUCLEOTIDE SEQUENCE [LARGE SCALE GENOMIC DNA]</scope>
    <source>
        <strain evidence="1">JIC</strain>
    </source>
</reference>
<organism evidence="1 2">
    <name type="scientific">Saponaria officinalis</name>
    <name type="common">Common soapwort</name>
    <name type="synonym">Lychnis saponaria</name>
    <dbReference type="NCBI Taxonomy" id="3572"/>
    <lineage>
        <taxon>Eukaryota</taxon>
        <taxon>Viridiplantae</taxon>
        <taxon>Streptophyta</taxon>
        <taxon>Embryophyta</taxon>
        <taxon>Tracheophyta</taxon>
        <taxon>Spermatophyta</taxon>
        <taxon>Magnoliopsida</taxon>
        <taxon>eudicotyledons</taxon>
        <taxon>Gunneridae</taxon>
        <taxon>Pentapetalae</taxon>
        <taxon>Caryophyllales</taxon>
        <taxon>Caryophyllaceae</taxon>
        <taxon>Caryophylleae</taxon>
        <taxon>Saponaria</taxon>
    </lineage>
</organism>
<dbReference type="Proteomes" id="UP001443914">
    <property type="component" value="Unassembled WGS sequence"/>
</dbReference>
<dbReference type="EMBL" id="JBDFQZ010000005">
    <property type="protein sequence ID" value="KAK9724302.1"/>
    <property type="molecule type" value="Genomic_DNA"/>
</dbReference>
<evidence type="ECO:0000313" key="2">
    <source>
        <dbReference type="Proteomes" id="UP001443914"/>
    </source>
</evidence>
<keyword evidence="2" id="KW-1185">Reference proteome</keyword>